<dbReference type="EMBL" id="JAWDES010000006">
    <property type="protein sequence ID" value="MDU0261693.1"/>
    <property type="molecule type" value="Genomic_DNA"/>
</dbReference>
<evidence type="ECO:0000313" key="4">
    <source>
        <dbReference type="EMBL" id="MDU0261693.1"/>
    </source>
</evidence>
<dbReference type="InterPro" id="IPR029442">
    <property type="entry name" value="GyrI-like"/>
</dbReference>
<dbReference type="Pfam" id="PF13411">
    <property type="entry name" value="MerR_1"/>
    <property type="match status" value="1"/>
</dbReference>
<gene>
    <name evidence="3" type="ORF">F2A26_05435</name>
    <name evidence="4" type="ORF">RVH17_16545</name>
</gene>
<organism evidence="4 6">
    <name type="scientific">Alistipes finegoldii</name>
    <dbReference type="NCBI Taxonomy" id="214856"/>
    <lineage>
        <taxon>Bacteria</taxon>
        <taxon>Pseudomonadati</taxon>
        <taxon>Bacteroidota</taxon>
        <taxon>Bacteroidia</taxon>
        <taxon>Bacteroidales</taxon>
        <taxon>Rikenellaceae</taxon>
        <taxon>Alistipes</taxon>
    </lineage>
</organism>
<dbReference type="SUPFAM" id="SSF55136">
    <property type="entry name" value="Probable bacterial effector-binding domain"/>
    <property type="match status" value="1"/>
</dbReference>
<dbReference type="RefSeq" id="WP_130062772.1">
    <property type="nucleotide sequence ID" value="NZ_CATZLM010000006.1"/>
</dbReference>
<dbReference type="Pfam" id="PF06445">
    <property type="entry name" value="GyrI-like"/>
    <property type="match status" value="1"/>
</dbReference>
<dbReference type="EMBL" id="VVND01000006">
    <property type="protein sequence ID" value="KAA3159724.1"/>
    <property type="molecule type" value="Genomic_DNA"/>
</dbReference>
<dbReference type="Proteomes" id="UP000324870">
    <property type="component" value="Unassembled WGS sequence"/>
</dbReference>
<dbReference type="AlphaFoldDB" id="A0AAE4LP58"/>
<reference evidence="3 5" key="1">
    <citation type="journal article" date="2019" name="Nat. Med.">
        <title>A library of human gut bacterial isolates paired with longitudinal multiomics data enables mechanistic microbiome research.</title>
        <authorList>
            <person name="Poyet M."/>
            <person name="Groussin M."/>
            <person name="Gibbons S.M."/>
            <person name="Avila-Pacheco J."/>
            <person name="Jiang X."/>
            <person name="Kearney S.M."/>
            <person name="Perrotta A.R."/>
            <person name="Berdy B."/>
            <person name="Zhao S."/>
            <person name="Lieberman T.D."/>
            <person name="Swanson P.K."/>
            <person name="Smith M."/>
            <person name="Roesemann S."/>
            <person name="Alexander J.E."/>
            <person name="Rich S.A."/>
            <person name="Livny J."/>
            <person name="Vlamakis H."/>
            <person name="Clish C."/>
            <person name="Bullock K."/>
            <person name="Deik A."/>
            <person name="Scott J."/>
            <person name="Pierce K.A."/>
            <person name="Xavier R.J."/>
            <person name="Alm E.J."/>
        </authorList>
    </citation>
    <scope>NUCLEOTIDE SEQUENCE [LARGE SCALE GENOMIC DNA]</scope>
    <source>
        <strain evidence="3 5">BIOML-A1</strain>
    </source>
</reference>
<evidence type="ECO:0000313" key="6">
    <source>
        <dbReference type="Proteomes" id="UP001181347"/>
    </source>
</evidence>
<dbReference type="InterPro" id="IPR011256">
    <property type="entry name" value="Reg_factor_effector_dom_sf"/>
</dbReference>
<comment type="caution">
    <text evidence="4">The sequence shown here is derived from an EMBL/GenBank/DDBJ whole genome shotgun (WGS) entry which is preliminary data.</text>
</comment>
<evidence type="ECO:0000313" key="5">
    <source>
        <dbReference type="Proteomes" id="UP000324870"/>
    </source>
</evidence>
<evidence type="ECO:0000259" key="2">
    <source>
        <dbReference type="PROSITE" id="PS50937"/>
    </source>
</evidence>
<reference evidence="4" key="2">
    <citation type="submission" date="2023-10" db="EMBL/GenBank/DDBJ databases">
        <title>Genome Sequence of the Bacteria from From Gut Wall in Crohn's Disease.</title>
        <authorList>
            <person name="Rodriguez-Palacios A."/>
        </authorList>
    </citation>
    <scope>NUCLEOTIDE SEQUENCE</scope>
    <source>
        <strain evidence="4">CavFT-hAR58</strain>
    </source>
</reference>
<dbReference type="InterPro" id="IPR000551">
    <property type="entry name" value="MerR-type_HTH_dom"/>
</dbReference>
<dbReference type="GO" id="GO:0003700">
    <property type="term" value="F:DNA-binding transcription factor activity"/>
    <property type="evidence" value="ECO:0007669"/>
    <property type="project" value="InterPro"/>
</dbReference>
<sequence>MTRPQGQGVSLPHEHCAEFTKTTKIKFKIGEFSKLNRVTVKTLRHYEEIGLLVPSQVDKWTGYRYYDVCQLGRMNTIRDLKELGFTLEEIGELFDEGRTRPSPELIAAKTAECRETLLRLERRMTELERLGKELAKPKKMEKAFIKELPAVVVASHRRVVRGYDELFDLCPNVIGPEMARLGCECSEPGYCFTIDHTCEFRERDIDIEYCEAVTERKEESELIEFKELEAVPTAVCMYHRGNYDTLPQTFAELYAYVEKEGYKLAGSPRFSYIDGIWNKDSEEEWLTEIQIPAGR</sequence>
<dbReference type="InterPro" id="IPR047057">
    <property type="entry name" value="MerR_fam"/>
</dbReference>
<evidence type="ECO:0000256" key="1">
    <source>
        <dbReference type="ARBA" id="ARBA00023125"/>
    </source>
</evidence>
<dbReference type="PROSITE" id="PS50937">
    <property type="entry name" value="HTH_MERR_2"/>
    <property type="match status" value="1"/>
</dbReference>
<proteinExistence type="predicted"/>
<keyword evidence="5" id="KW-1185">Reference proteome</keyword>
<feature type="domain" description="HTH merR-type" evidence="2">
    <location>
        <begin position="26"/>
        <end position="96"/>
    </location>
</feature>
<accession>A0AAE4LP58</accession>
<dbReference type="CDD" id="cd01107">
    <property type="entry name" value="HTH_BmrR"/>
    <property type="match status" value="1"/>
</dbReference>
<dbReference type="SMART" id="SM00871">
    <property type="entry name" value="AraC_E_bind"/>
    <property type="match status" value="1"/>
</dbReference>
<dbReference type="PANTHER" id="PTHR30204:SF97">
    <property type="entry name" value="MERR FAMILY REGULATORY PROTEIN"/>
    <property type="match status" value="1"/>
</dbReference>
<dbReference type="PANTHER" id="PTHR30204">
    <property type="entry name" value="REDOX-CYCLING DRUG-SENSING TRANSCRIPTIONAL ACTIVATOR SOXR"/>
    <property type="match status" value="1"/>
</dbReference>
<evidence type="ECO:0000313" key="3">
    <source>
        <dbReference type="EMBL" id="KAA3159724.1"/>
    </source>
</evidence>
<dbReference type="Proteomes" id="UP001181347">
    <property type="component" value="Unassembled WGS sequence"/>
</dbReference>
<dbReference type="Gene3D" id="1.10.1660.10">
    <property type="match status" value="1"/>
</dbReference>
<dbReference type="InterPro" id="IPR009061">
    <property type="entry name" value="DNA-bd_dom_put_sf"/>
</dbReference>
<dbReference type="GO" id="GO:0003677">
    <property type="term" value="F:DNA binding"/>
    <property type="evidence" value="ECO:0007669"/>
    <property type="project" value="UniProtKB-KW"/>
</dbReference>
<dbReference type="SUPFAM" id="SSF46955">
    <property type="entry name" value="Putative DNA-binding domain"/>
    <property type="match status" value="1"/>
</dbReference>
<name>A0AAE4LP58_9BACT</name>
<dbReference type="Gene3D" id="3.20.80.10">
    <property type="entry name" value="Regulatory factor, effector binding domain"/>
    <property type="match status" value="1"/>
</dbReference>
<dbReference type="SMART" id="SM00422">
    <property type="entry name" value="HTH_MERR"/>
    <property type="match status" value="1"/>
</dbReference>
<dbReference type="InterPro" id="IPR010499">
    <property type="entry name" value="AraC_E-bd"/>
</dbReference>
<protein>
    <submittedName>
        <fullName evidence="4">MerR family transcriptional regulator</fullName>
    </submittedName>
</protein>
<keyword evidence="1" id="KW-0238">DNA-binding</keyword>